<gene>
    <name evidence="2" type="ORF">IV417_00615</name>
</gene>
<evidence type="ECO:0000313" key="3">
    <source>
        <dbReference type="Proteomes" id="UP001315686"/>
    </source>
</evidence>
<dbReference type="Gene3D" id="3.30.420.40">
    <property type="match status" value="2"/>
</dbReference>
<dbReference type="PANTHER" id="PTHR18964">
    <property type="entry name" value="ROK (REPRESSOR, ORF, KINASE) FAMILY"/>
    <property type="match status" value="1"/>
</dbReference>
<accession>A0AAP2G6J2</accession>
<dbReference type="InterPro" id="IPR043129">
    <property type="entry name" value="ATPase_NBD"/>
</dbReference>
<sequence>MNMTASSAHDPSAGFSGCGPLLSSVEDAAKPTRLRILEAVRATGHASRAEVAKSLQISPGTVTSVTAELISAGLLEEFERPYLNSGRGRPPVALRLVSDSHHVVGMKLSDVSHSAVVCDFAGEVRAEASIPRGQSSDGTAQSLLEEAVALFDLVTEAAGLRRSDISALGLGLPGLVDYTTGHVQWSPILTEGPVPLGPDLAARLGLPVTLDNDANLVTLAELWFGAGRAKSDFAVVTIEHGVGMGLVLGNSLFRGAMGLGMELGHTKVQLDGALCRCGQRGCLEAYVADYALVREASTAMQGPLINAAEGVVLGSLYDQAKAGNEAARSIFRRAGRFLALGLANVAHLFDPNLIILSGERMRYDLLYTEEVLAEMRMMSRNTRGRPPVVEVHAWGDKVWARGAAALALTDLTETVVRMEASA</sequence>
<organism evidence="2 3">
    <name type="scientific">Harenicola maris</name>
    <dbReference type="NCBI Taxonomy" id="2841044"/>
    <lineage>
        <taxon>Bacteria</taxon>
        <taxon>Pseudomonadati</taxon>
        <taxon>Pseudomonadota</taxon>
        <taxon>Alphaproteobacteria</taxon>
        <taxon>Rhodobacterales</taxon>
        <taxon>Paracoccaceae</taxon>
        <taxon>Harenicola</taxon>
    </lineage>
</organism>
<protein>
    <submittedName>
        <fullName evidence="2">ROK family transcriptional regulator</fullName>
    </submittedName>
</protein>
<dbReference type="SUPFAM" id="SSF46785">
    <property type="entry name" value="Winged helix' DNA-binding domain"/>
    <property type="match status" value="1"/>
</dbReference>
<dbReference type="Gene3D" id="1.10.10.10">
    <property type="entry name" value="Winged helix-like DNA-binding domain superfamily/Winged helix DNA-binding domain"/>
    <property type="match status" value="1"/>
</dbReference>
<dbReference type="InterPro" id="IPR000600">
    <property type="entry name" value="ROK"/>
</dbReference>
<dbReference type="InterPro" id="IPR036390">
    <property type="entry name" value="WH_DNA-bd_sf"/>
</dbReference>
<dbReference type="EMBL" id="JADQAZ010000001">
    <property type="protein sequence ID" value="MBT0955872.1"/>
    <property type="molecule type" value="Genomic_DNA"/>
</dbReference>
<dbReference type="PANTHER" id="PTHR18964:SF149">
    <property type="entry name" value="BIFUNCTIONAL UDP-N-ACETYLGLUCOSAMINE 2-EPIMERASE_N-ACETYLMANNOSAMINE KINASE"/>
    <property type="match status" value="1"/>
</dbReference>
<dbReference type="CDD" id="cd24073">
    <property type="entry name" value="ASKHA_ATPase_ROK_CYANR"/>
    <property type="match status" value="1"/>
</dbReference>
<dbReference type="InterPro" id="IPR036388">
    <property type="entry name" value="WH-like_DNA-bd_sf"/>
</dbReference>
<dbReference type="AlphaFoldDB" id="A0AAP2G6J2"/>
<comment type="caution">
    <text evidence="2">The sequence shown here is derived from an EMBL/GenBank/DDBJ whole genome shotgun (WGS) entry which is preliminary data.</text>
</comment>
<dbReference type="SUPFAM" id="SSF53067">
    <property type="entry name" value="Actin-like ATPase domain"/>
    <property type="match status" value="1"/>
</dbReference>
<comment type="similarity">
    <text evidence="1">Belongs to the ROK (NagC/XylR) family.</text>
</comment>
<proteinExistence type="inferred from homology"/>
<dbReference type="Pfam" id="PF13412">
    <property type="entry name" value="HTH_24"/>
    <property type="match status" value="1"/>
</dbReference>
<dbReference type="Proteomes" id="UP001315686">
    <property type="component" value="Unassembled WGS sequence"/>
</dbReference>
<keyword evidence="3" id="KW-1185">Reference proteome</keyword>
<dbReference type="RefSeq" id="WP_327792091.1">
    <property type="nucleotide sequence ID" value="NZ_JADQAZ010000001.1"/>
</dbReference>
<evidence type="ECO:0000313" key="2">
    <source>
        <dbReference type="EMBL" id="MBT0955872.1"/>
    </source>
</evidence>
<reference evidence="2 3" key="1">
    <citation type="journal article" date="2021" name="Arch. Microbiol.">
        <title>Harenicola maris gen. nov., sp. nov. isolated from the Sea of Japan shallow sediments.</title>
        <authorList>
            <person name="Romanenko L.A."/>
            <person name="Kurilenko V.V."/>
            <person name="Chernysheva N.Y."/>
            <person name="Tekutyeva L.A."/>
            <person name="Velansky P.V."/>
            <person name="Svetashev V.I."/>
            <person name="Isaeva M.P."/>
        </authorList>
    </citation>
    <scope>NUCLEOTIDE SEQUENCE [LARGE SCALE GENOMIC DNA]</scope>
    <source>
        <strain evidence="2 3">KMM 3653</strain>
    </source>
</reference>
<dbReference type="Pfam" id="PF00480">
    <property type="entry name" value="ROK"/>
    <property type="match status" value="1"/>
</dbReference>
<evidence type="ECO:0000256" key="1">
    <source>
        <dbReference type="ARBA" id="ARBA00006479"/>
    </source>
</evidence>
<name>A0AAP2G6J2_9RHOB</name>